<keyword evidence="1" id="KW-1133">Transmembrane helix</keyword>
<gene>
    <name evidence="2" type="ORF">JN12_00146</name>
</gene>
<comment type="caution">
    <text evidence="2">The sequence shown here is derived from an EMBL/GenBank/DDBJ whole genome shotgun (WGS) entry which is preliminary data.</text>
</comment>
<dbReference type="EMBL" id="VLLN01000001">
    <property type="protein sequence ID" value="TWJ33472.1"/>
    <property type="molecule type" value="Genomic_DNA"/>
</dbReference>
<protein>
    <submittedName>
        <fullName evidence="2">General secretion pathway protein M</fullName>
    </submittedName>
</protein>
<keyword evidence="1" id="KW-0472">Membrane</keyword>
<dbReference type="Proteomes" id="UP000319449">
    <property type="component" value="Unassembled WGS sequence"/>
</dbReference>
<feature type="transmembrane region" description="Helical" evidence="1">
    <location>
        <begin position="20"/>
        <end position="39"/>
    </location>
</feature>
<accession>A0A562WTY9</accession>
<reference evidence="2 3" key="1">
    <citation type="submission" date="2019-07" db="EMBL/GenBank/DDBJ databases">
        <title>Genomic Encyclopedia of Archaeal and Bacterial Type Strains, Phase II (KMG-II): from individual species to whole genera.</title>
        <authorList>
            <person name="Goeker M."/>
        </authorList>
    </citation>
    <scope>NUCLEOTIDE SEQUENCE [LARGE SCALE GENOMIC DNA]</scope>
    <source>
        <strain evidence="2 3">ATCC BAA-1139</strain>
    </source>
</reference>
<dbReference type="OrthoDB" id="5395123at2"/>
<evidence type="ECO:0000313" key="3">
    <source>
        <dbReference type="Proteomes" id="UP000319449"/>
    </source>
</evidence>
<keyword evidence="3" id="KW-1185">Reference proteome</keyword>
<keyword evidence="1" id="KW-0812">Transmembrane</keyword>
<dbReference type="AlphaFoldDB" id="A0A562WTY9"/>
<dbReference type="RefSeq" id="WP_145017076.1">
    <property type="nucleotide sequence ID" value="NZ_VLLN01000001.1"/>
</dbReference>
<organism evidence="2 3">
    <name type="scientific">Geobacter argillaceus</name>
    <dbReference type="NCBI Taxonomy" id="345631"/>
    <lineage>
        <taxon>Bacteria</taxon>
        <taxon>Pseudomonadati</taxon>
        <taxon>Thermodesulfobacteriota</taxon>
        <taxon>Desulfuromonadia</taxon>
        <taxon>Geobacterales</taxon>
        <taxon>Geobacteraceae</taxon>
        <taxon>Geobacter</taxon>
    </lineage>
</organism>
<evidence type="ECO:0000313" key="2">
    <source>
        <dbReference type="EMBL" id="TWJ33472.1"/>
    </source>
</evidence>
<evidence type="ECO:0000256" key="1">
    <source>
        <dbReference type="SAM" id="Phobius"/>
    </source>
</evidence>
<sequence>MSVLDRVKETYDRMDRPIRLRIGIAIAVVLALAILYSAANDQVKRLGSKRQSREAALAEMMVLRQRFREANAGAQKLANRLSAVRADDSPAKLIDEIGIKGKGSQIRPAKGDERPGMVEDAADVKLEGLTANEAVNLLHRLEKGTKPVMIKKALVRTRFDDPAKLDLSLTLALLKPAPQGAR</sequence>
<proteinExistence type="predicted"/>
<name>A0A562WTY9_9BACT</name>